<sequence>MASVAMLSPPMKKEPDVLARTSLLPKRKPVLSSIATRARFVKPRPNVSANKASKESLPPPSENTKVDDNVPSQPVEKESQTLQRPAIPKRAAAIPAPSRARFQRAKPNIGSIMNKSAKDVQSLEEKSVPTSDDTKTQEPADSKLDVSDASKTESAAEEKCNNDCNSSPVTRSPQKFLQDDTNCSNAVHEGTKLLLNMEKVVDMAYSVAEPQHSSQPTIELDSVCGNSQEFFSIRTIQEDKTLESHSEKSFNSDVPRREPAIEIFSSCDTERTLTSPRATFEGIPEKESPTVSAVVNKSTEYPTLKSILNSPRKRTATKKVHERRKRVANFSSTPSRSEMTMVDLIYWNPSSSPMKEIKPVAPAEEDLLPADDPPPTTEETENCNVGPKVIINDDGEIILDESSLFVRRKDTVDHSVAAVVENDNTTYSSFRNRSFRTWSKRETAKFYKALSLVGTDFALMENIFKEEGKVTRTRRELKLKFKREEKSNPQFVHTAIYELQTYDLNILDEEHDIELLDESELIDDAPKQAKKSATPGTKTPGKRGRKKKLELTEATSNENTLESIPEAEEESREATDSLSNVDLQGNKNNDTESNSQPAASRPGRARKVKILSDYITDVDDLSDTNDYLENEGETLPIKKRKRAQVLSLEEDGTIETTDHNGLIVDGHNTFQEKTSIEEIYPFIAEETNGRDNKKNSETTPIEKKRKLQVLPEINEENSETNNPLSDLMLETSLSGRKIKAKDMSDFITDPEAFSDSDDGMTPVEKMQDLDEVNIISCEENAENLNAAGSVSLLCNSTQLEGEFSIIPPAEADGEYPGEQNIICTLDVENPNGNNSVIESSDIMDQNELNNPEVISTTETISSSTEPLSTAISLDEPNIDILAELPDSEACNDINANNILIEPVITEVVVTSDQMPRRTRRKILPNVIKGSMRPPIQKKAPIQKKPLLPPRRTSFTSFTPMEEVPQVIPKITLVQSTKTYSKQSCLKLIKSEELGDTPEYLETVQKSPMNILRKRSLSGPAKSPSTPEMNISRTNSICTPTRPPLKNAPLNVLSYKSDSTPTVPQSSTELPLHALTADPRTINMHPENSTDSPPVVILTRTPNNSNMLHLFVYQKS</sequence>
<dbReference type="SMART" id="SM00717">
    <property type="entry name" value="SANT"/>
    <property type="match status" value="1"/>
</dbReference>
<feature type="region of interest" description="Disordered" evidence="1">
    <location>
        <begin position="1015"/>
        <end position="1044"/>
    </location>
</feature>
<dbReference type="Proteomes" id="UP000499080">
    <property type="component" value="Unassembled WGS sequence"/>
</dbReference>
<feature type="region of interest" description="Disordered" evidence="1">
    <location>
        <begin position="1"/>
        <end position="20"/>
    </location>
</feature>
<feature type="region of interest" description="Disordered" evidence="1">
    <location>
        <begin position="42"/>
        <end position="180"/>
    </location>
</feature>
<comment type="caution">
    <text evidence="3">The sequence shown here is derived from an EMBL/GenBank/DDBJ whole genome shotgun (WGS) entry which is preliminary data.</text>
</comment>
<dbReference type="GO" id="GO:0001156">
    <property type="term" value="F:TFIIIC-class transcription factor complex binding"/>
    <property type="evidence" value="ECO:0007669"/>
    <property type="project" value="TreeGrafter"/>
</dbReference>
<feature type="compositionally biased region" description="Basic residues" evidence="1">
    <location>
        <begin position="312"/>
        <end position="327"/>
    </location>
</feature>
<dbReference type="Pfam" id="PF15963">
    <property type="entry name" value="Myb_DNA-bind_7"/>
    <property type="match status" value="1"/>
</dbReference>
<feature type="compositionally biased region" description="Polar residues" evidence="1">
    <location>
        <begin position="576"/>
        <end position="598"/>
    </location>
</feature>
<feature type="compositionally biased region" description="Basic and acidic residues" evidence="1">
    <location>
        <begin position="116"/>
        <end position="161"/>
    </location>
</feature>
<feature type="compositionally biased region" description="Polar residues" evidence="1">
    <location>
        <begin position="1022"/>
        <end position="1038"/>
    </location>
</feature>
<gene>
    <name evidence="3" type="ORF">AVEN_4609_1</name>
</gene>
<dbReference type="OrthoDB" id="272624at2759"/>
<reference evidence="3 4" key="1">
    <citation type="journal article" date="2019" name="Sci. Rep.">
        <title>Orb-weaving spider Araneus ventricosus genome elucidates the spidroin gene catalogue.</title>
        <authorList>
            <person name="Kono N."/>
            <person name="Nakamura H."/>
            <person name="Ohtoshi R."/>
            <person name="Moran D.A.P."/>
            <person name="Shinohara A."/>
            <person name="Yoshida Y."/>
            <person name="Fujiwara M."/>
            <person name="Mori M."/>
            <person name="Tomita M."/>
            <person name="Arakawa K."/>
        </authorList>
    </citation>
    <scope>NUCLEOTIDE SEQUENCE [LARGE SCALE GENOMIC DNA]</scope>
</reference>
<evidence type="ECO:0000256" key="1">
    <source>
        <dbReference type="SAM" id="MobiDB-lite"/>
    </source>
</evidence>
<dbReference type="GO" id="GO:0070898">
    <property type="term" value="P:RNA polymerase III preinitiation complex assembly"/>
    <property type="evidence" value="ECO:0007669"/>
    <property type="project" value="TreeGrafter"/>
</dbReference>
<proteinExistence type="predicted"/>
<dbReference type="InterPro" id="IPR001005">
    <property type="entry name" value="SANT/Myb"/>
</dbReference>
<dbReference type="AlphaFoldDB" id="A0A4Y2MZJ2"/>
<dbReference type="InterPro" id="IPR039467">
    <property type="entry name" value="TFIIIB_B''_Myb"/>
</dbReference>
<dbReference type="EMBL" id="BGPR01008136">
    <property type="protein sequence ID" value="GBN31794.1"/>
    <property type="molecule type" value="Genomic_DNA"/>
</dbReference>
<dbReference type="PANTHER" id="PTHR22929:SF0">
    <property type="entry name" value="TRANSCRIPTION FACTOR TFIIIB COMPONENT B'' HOMOLOG"/>
    <property type="match status" value="1"/>
</dbReference>
<keyword evidence="4" id="KW-1185">Reference proteome</keyword>
<evidence type="ECO:0000313" key="3">
    <source>
        <dbReference type="EMBL" id="GBN31794.1"/>
    </source>
</evidence>
<feature type="region of interest" description="Disordered" evidence="1">
    <location>
        <begin position="524"/>
        <end position="605"/>
    </location>
</feature>
<accession>A0A4Y2MZJ2</accession>
<feature type="compositionally biased region" description="Low complexity" evidence="1">
    <location>
        <begin position="84"/>
        <end position="100"/>
    </location>
</feature>
<organism evidence="3 4">
    <name type="scientific">Araneus ventricosus</name>
    <name type="common">Orbweaver spider</name>
    <name type="synonym">Epeira ventricosa</name>
    <dbReference type="NCBI Taxonomy" id="182803"/>
    <lineage>
        <taxon>Eukaryota</taxon>
        <taxon>Metazoa</taxon>
        <taxon>Ecdysozoa</taxon>
        <taxon>Arthropoda</taxon>
        <taxon>Chelicerata</taxon>
        <taxon>Arachnida</taxon>
        <taxon>Araneae</taxon>
        <taxon>Araneomorphae</taxon>
        <taxon>Entelegynae</taxon>
        <taxon>Araneoidea</taxon>
        <taxon>Araneidae</taxon>
        <taxon>Araneus</taxon>
    </lineage>
</organism>
<dbReference type="GO" id="GO:0000126">
    <property type="term" value="C:transcription factor TFIIIB complex"/>
    <property type="evidence" value="ECO:0007669"/>
    <property type="project" value="TreeGrafter"/>
</dbReference>
<feature type="region of interest" description="Disordered" evidence="1">
    <location>
        <begin position="312"/>
        <end position="334"/>
    </location>
</feature>
<feature type="domain" description="Myb-like" evidence="2">
    <location>
        <begin position="434"/>
        <end position="487"/>
    </location>
</feature>
<protein>
    <recommendedName>
        <fullName evidence="2">Myb-like domain-containing protein</fullName>
    </recommendedName>
</protein>
<name>A0A4Y2MZJ2_ARAVE</name>
<evidence type="ECO:0000259" key="2">
    <source>
        <dbReference type="SMART" id="SM00717"/>
    </source>
</evidence>
<evidence type="ECO:0000313" key="4">
    <source>
        <dbReference type="Proteomes" id="UP000499080"/>
    </source>
</evidence>
<feature type="compositionally biased region" description="Polar residues" evidence="1">
    <location>
        <begin position="162"/>
        <end position="180"/>
    </location>
</feature>
<dbReference type="PANTHER" id="PTHR22929">
    <property type="entry name" value="RNA POLYMERASE III TRANSCRIPTION INITIATION FACTOR B"/>
    <property type="match status" value="1"/>
</dbReference>